<evidence type="ECO:0000256" key="1">
    <source>
        <dbReference type="SAM" id="Phobius"/>
    </source>
</evidence>
<gene>
    <name evidence="2" type="ORF">A3J93_02995</name>
</gene>
<name>A0A1F6NV10_9BACT</name>
<keyword evidence="1" id="KW-0812">Transmembrane</keyword>
<evidence type="ECO:0000313" key="3">
    <source>
        <dbReference type="Proteomes" id="UP000177907"/>
    </source>
</evidence>
<dbReference type="AlphaFoldDB" id="A0A1F6NV10"/>
<sequence length="380" mass="40911">MIVRHSETRTHFEPSVKFYRTIALSFLFITIVLLGLIIFITSKKASIVILAKEDAKTANLSINVGAGGTVGAIKGVVTTSIFTGSEKFYPTTFDSSESVATGEVIIYNKSNVDQALVKTTRFLTPEQVMFRLSERVNVPAGGQVIAPVYADRAGASSEIGPAPFIIPGLSEDRQKFIYAESKSAMTGGVKKNGVLTATDLATAEKSYQEKVKQKFVSQAVAPAEGMSLVVVVLSTNATADHKVGDTIAEFVLSGESRVVAVWYETSALKEMVAREIGSQVDLELEKVVTVSGEPQITLSAQDVDAGTAQLSVSQEARVTLDSDGSKVAPRQFLDKTKEEIERYLLGLGHVSAVDVKFSPSWMRKSPSVPDNIKVVVKQVK</sequence>
<keyword evidence="1" id="KW-1133">Transmembrane helix</keyword>
<dbReference type="STRING" id="1798704.A3J93_02995"/>
<comment type="caution">
    <text evidence="2">The sequence shown here is derived from an EMBL/GenBank/DDBJ whole genome shotgun (WGS) entry which is preliminary data.</text>
</comment>
<evidence type="ECO:0000313" key="2">
    <source>
        <dbReference type="EMBL" id="OGH87474.1"/>
    </source>
</evidence>
<keyword evidence="1" id="KW-0472">Membrane</keyword>
<accession>A0A1F6NV10</accession>
<evidence type="ECO:0008006" key="4">
    <source>
        <dbReference type="Google" id="ProtNLM"/>
    </source>
</evidence>
<organism evidence="2 3">
    <name type="scientific">Candidatus Magasanikbacteria bacterium RIFOXYC2_FULL_42_28</name>
    <dbReference type="NCBI Taxonomy" id="1798704"/>
    <lineage>
        <taxon>Bacteria</taxon>
        <taxon>Candidatus Magasanikiibacteriota</taxon>
    </lineage>
</organism>
<reference evidence="2 3" key="1">
    <citation type="journal article" date="2016" name="Nat. Commun.">
        <title>Thousands of microbial genomes shed light on interconnected biogeochemical processes in an aquifer system.</title>
        <authorList>
            <person name="Anantharaman K."/>
            <person name="Brown C.T."/>
            <person name="Hug L.A."/>
            <person name="Sharon I."/>
            <person name="Castelle C.J."/>
            <person name="Probst A.J."/>
            <person name="Thomas B.C."/>
            <person name="Singh A."/>
            <person name="Wilkins M.J."/>
            <person name="Karaoz U."/>
            <person name="Brodie E.L."/>
            <person name="Williams K.H."/>
            <person name="Hubbard S.S."/>
            <person name="Banfield J.F."/>
        </authorList>
    </citation>
    <scope>NUCLEOTIDE SEQUENCE [LARGE SCALE GENOMIC DNA]</scope>
</reference>
<proteinExistence type="predicted"/>
<feature type="transmembrane region" description="Helical" evidence="1">
    <location>
        <begin position="21"/>
        <end position="40"/>
    </location>
</feature>
<dbReference type="Proteomes" id="UP000177907">
    <property type="component" value="Unassembled WGS sequence"/>
</dbReference>
<protein>
    <recommendedName>
        <fullName evidence="4">Baseplate protein J-like domain-containing protein</fullName>
    </recommendedName>
</protein>
<dbReference type="EMBL" id="MFQZ01000010">
    <property type="protein sequence ID" value="OGH87474.1"/>
    <property type="molecule type" value="Genomic_DNA"/>
</dbReference>